<comment type="caution">
    <text evidence="1">The sequence shown here is derived from an EMBL/GenBank/DDBJ whole genome shotgun (WGS) entry which is preliminary data.</text>
</comment>
<dbReference type="InterPro" id="IPR008969">
    <property type="entry name" value="CarboxyPept-like_regulatory"/>
</dbReference>
<protein>
    <recommendedName>
        <fullName evidence="3">TonB-dependent receptor</fullName>
    </recommendedName>
</protein>
<evidence type="ECO:0000313" key="2">
    <source>
        <dbReference type="Proteomes" id="UP000011135"/>
    </source>
</evidence>
<proteinExistence type="predicted"/>
<dbReference type="SUPFAM" id="SSF56935">
    <property type="entry name" value="Porins"/>
    <property type="match status" value="1"/>
</dbReference>
<dbReference type="STRING" id="1237149.C900_01362"/>
<dbReference type="SUPFAM" id="SSF49464">
    <property type="entry name" value="Carboxypeptidase regulatory domain-like"/>
    <property type="match status" value="1"/>
</dbReference>
<keyword evidence="2" id="KW-1185">Reference proteome</keyword>
<dbReference type="AlphaFoldDB" id="L8K2T3"/>
<dbReference type="eggNOG" id="COG1629">
    <property type="taxonomic scope" value="Bacteria"/>
</dbReference>
<dbReference type="OrthoDB" id="9804995at2"/>
<dbReference type="RefSeq" id="WP_009577562.1">
    <property type="nucleotide sequence ID" value="NZ_AMZN01000002.1"/>
</dbReference>
<accession>L8K2T3</accession>
<gene>
    <name evidence="1" type="ORF">C900_01362</name>
</gene>
<name>L8K2T3_9BACT</name>
<evidence type="ECO:0000313" key="1">
    <source>
        <dbReference type="EMBL" id="ELR73752.1"/>
    </source>
</evidence>
<dbReference type="Pfam" id="PF13620">
    <property type="entry name" value="CarboxypepD_reg"/>
    <property type="match status" value="1"/>
</dbReference>
<organism evidence="1 2">
    <name type="scientific">Fulvivirga imtechensis AK7</name>
    <dbReference type="NCBI Taxonomy" id="1237149"/>
    <lineage>
        <taxon>Bacteria</taxon>
        <taxon>Pseudomonadati</taxon>
        <taxon>Bacteroidota</taxon>
        <taxon>Cytophagia</taxon>
        <taxon>Cytophagales</taxon>
        <taxon>Fulvivirgaceae</taxon>
        <taxon>Fulvivirga</taxon>
    </lineage>
</organism>
<sequence>MRYILPMVISALSLVGYSHAQKPEQVIRGYVYDQVSKTPIEGVEVYLQNTDPAKGTSTDGNGEFILQQVPVGRYVISFRHIGYRTHHEDIIVEAGRPLELEITLPISYNELEEITITSKPFVTHADQVGKRSITIEQARRFAANYFDPARVMLSFPGVVPQNDQNNNIIVNGKSPNALLWRVEGMDVLSPNHLSNAGTLSDRPTQNGGGVNLLSTQMLGRTSFITAPFGTSYGNVLSGVMDMNFRPGNKQERHYVAQASLIGLDFAAEGPIKRDRSSFLMNYRYSTVGLLSKLGVDFGGEEINFQDLSFYLTFDQKGGGRLSFFTYGGDSNNDFGGVNDPKDWEYDKDSTQVDFSLRSAAFGVNEVLPLNSWSSLMIGAVVSISESARKSARMSRSGILTAAENYRSEMKMISGRIVYHGRITASTQLITGVMINYTNDELVAAEWHTGRGELLSGSGSGLLWQPYMEVSAWLGNRWNFEGGARYMHYSFNDTFALLPSVRVKYNVDAKNLLSLGYEHQAQKQSSEVYLSDNNKRLEMSKLRHVSLGYNRIFANAMLSSRLFYEKLYDVPVSVVSSSFSAINRLNEYVTEPLKSDGTGEVYGVNLSYEMPMSNGLYYIASASLFESTYAGSDGIKRDSRFNNNYSLSITAGKEFIKEKDQAVRITGVNTRVFYAGGLKYTPVSGQLSEAAGRTVYEESIAFSKALGDYFRVDFRLSLRKEKPAYTRIFAIDIQNMVSIENDGYEYYDFRKGKVVMKKQLGIIPILVYRVEF</sequence>
<dbReference type="Gene3D" id="2.60.40.1120">
    <property type="entry name" value="Carboxypeptidase-like, regulatory domain"/>
    <property type="match status" value="1"/>
</dbReference>
<dbReference type="EMBL" id="AMZN01000002">
    <property type="protein sequence ID" value="ELR73752.1"/>
    <property type="molecule type" value="Genomic_DNA"/>
</dbReference>
<evidence type="ECO:0008006" key="3">
    <source>
        <dbReference type="Google" id="ProtNLM"/>
    </source>
</evidence>
<reference evidence="1 2" key="1">
    <citation type="submission" date="2012-12" db="EMBL/GenBank/DDBJ databases">
        <title>Genome assembly of Fulvivirga imtechensis AK7.</title>
        <authorList>
            <person name="Nupur N."/>
            <person name="Khatri I."/>
            <person name="Kumar R."/>
            <person name="Subramanian S."/>
            <person name="Pinnaka A."/>
        </authorList>
    </citation>
    <scope>NUCLEOTIDE SEQUENCE [LARGE SCALE GENOMIC DNA]</scope>
    <source>
        <strain evidence="1 2">AK7</strain>
    </source>
</reference>
<dbReference type="Proteomes" id="UP000011135">
    <property type="component" value="Unassembled WGS sequence"/>
</dbReference>